<proteinExistence type="predicted"/>
<organism evidence="2 3">
    <name type="scientific">Miniimonas arenae</name>
    <dbReference type="NCBI Taxonomy" id="676201"/>
    <lineage>
        <taxon>Bacteria</taxon>
        <taxon>Bacillati</taxon>
        <taxon>Actinomycetota</taxon>
        <taxon>Actinomycetes</taxon>
        <taxon>Micrococcales</taxon>
        <taxon>Beutenbergiaceae</taxon>
        <taxon>Miniimonas</taxon>
    </lineage>
</organism>
<protein>
    <submittedName>
        <fullName evidence="2">PHP domain-containing protein</fullName>
    </submittedName>
</protein>
<dbReference type="GO" id="GO:0004534">
    <property type="term" value="F:5'-3' RNA exonuclease activity"/>
    <property type="evidence" value="ECO:0007669"/>
    <property type="project" value="TreeGrafter"/>
</dbReference>
<reference evidence="2 3" key="1">
    <citation type="submission" date="2019-06" db="EMBL/GenBank/DDBJ databases">
        <title>Draft genome sequence of Miniimonas arenae KCTC 19750T isolated from sea sand.</title>
        <authorList>
            <person name="Park S.-J."/>
        </authorList>
    </citation>
    <scope>NUCLEOTIDE SEQUENCE [LARGE SCALE GENOMIC DNA]</scope>
    <source>
        <strain evidence="2 3">KCTC 19750</strain>
    </source>
</reference>
<dbReference type="Pfam" id="PF02811">
    <property type="entry name" value="PHP"/>
    <property type="match status" value="1"/>
</dbReference>
<sequence>MRLDLHTHSTCSDGTLSPAALVRAASEAGLDGVALTDHDTTAGWAEATEAALAVGIALVRGAEVSCQDGALGVHLLSYLHDPEDAPLRDSMAAARTSREHRARRMTELIGRDYPLTWADVVAHTPPGATVGRPHIADALVANGVATHRDALFATILANDGPYDIPYQAPTSLEAVRLVLAAGGVPVLAHPAAGRRGATLTGEEIAGLADAGLVGLEVDHRDHTPQQRRRMRAVARSLGLLVTGASDFHGTGKKNELGENLTTPEVLAQIEALGRTAVVR</sequence>
<dbReference type="InterPro" id="IPR052018">
    <property type="entry name" value="PHP_domain"/>
</dbReference>
<dbReference type="InterPro" id="IPR004013">
    <property type="entry name" value="PHP_dom"/>
</dbReference>
<dbReference type="PANTHER" id="PTHR42924">
    <property type="entry name" value="EXONUCLEASE"/>
    <property type="match status" value="1"/>
</dbReference>
<accession>A0A5C5BFI9</accession>
<dbReference type="Gene3D" id="1.10.150.650">
    <property type="match status" value="1"/>
</dbReference>
<keyword evidence="3" id="KW-1185">Reference proteome</keyword>
<dbReference type="RefSeq" id="WP_108719344.1">
    <property type="nucleotide sequence ID" value="NZ_VENP01000012.1"/>
</dbReference>
<dbReference type="SUPFAM" id="SSF89550">
    <property type="entry name" value="PHP domain-like"/>
    <property type="match status" value="1"/>
</dbReference>
<feature type="domain" description="Polymerase/histidinol phosphatase N-terminal" evidence="1">
    <location>
        <begin position="3"/>
        <end position="68"/>
    </location>
</feature>
<evidence type="ECO:0000313" key="3">
    <source>
        <dbReference type="Proteomes" id="UP000313849"/>
    </source>
</evidence>
<name>A0A5C5BFI9_9MICO</name>
<dbReference type="Proteomes" id="UP000313849">
    <property type="component" value="Unassembled WGS sequence"/>
</dbReference>
<dbReference type="Gene3D" id="3.20.20.140">
    <property type="entry name" value="Metal-dependent hydrolases"/>
    <property type="match status" value="1"/>
</dbReference>
<dbReference type="InterPro" id="IPR003141">
    <property type="entry name" value="Pol/His_phosphatase_N"/>
</dbReference>
<comment type="caution">
    <text evidence="2">The sequence shown here is derived from an EMBL/GenBank/DDBJ whole genome shotgun (WGS) entry which is preliminary data.</text>
</comment>
<dbReference type="GO" id="GO:0035312">
    <property type="term" value="F:5'-3' DNA exonuclease activity"/>
    <property type="evidence" value="ECO:0007669"/>
    <property type="project" value="TreeGrafter"/>
</dbReference>
<dbReference type="PANTHER" id="PTHR42924:SF3">
    <property type="entry name" value="POLYMERASE_HISTIDINOL PHOSPHATASE N-TERMINAL DOMAIN-CONTAINING PROTEIN"/>
    <property type="match status" value="1"/>
</dbReference>
<evidence type="ECO:0000259" key="1">
    <source>
        <dbReference type="SMART" id="SM00481"/>
    </source>
</evidence>
<dbReference type="OrthoDB" id="9804333at2"/>
<dbReference type="AlphaFoldDB" id="A0A5C5BFI9"/>
<evidence type="ECO:0000313" key="2">
    <source>
        <dbReference type="EMBL" id="TNU76017.1"/>
    </source>
</evidence>
<dbReference type="CDD" id="cd07438">
    <property type="entry name" value="PHP_HisPPase_AMP"/>
    <property type="match status" value="1"/>
</dbReference>
<dbReference type="SMART" id="SM00481">
    <property type="entry name" value="POLIIIAc"/>
    <property type="match status" value="1"/>
</dbReference>
<dbReference type="InterPro" id="IPR016195">
    <property type="entry name" value="Pol/histidinol_Pase-like"/>
</dbReference>
<gene>
    <name evidence="2" type="ORF">FH969_05000</name>
</gene>
<dbReference type="EMBL" id="VENP01000012">
    <property type="protein sequence ID" value="TNU76017.1"/>
    <property type="molecule type" value="Genomic_DNA"/>
</dbReference>